<dbReference type="Pfam" id="PF04536">
    <property type="entry name" value="TPM_phosphatase"/>
    <property type="match status" value="1"/>
</dbReference>
<keyword evidence="1" id="KW-0472">Membrane</keyword>
<sequence length="279" mass="29393">MTHILIDNMSKIKKAYLRSMFLFSLFFMLLLRAGAQDFPATPNRLVNDYTSTLNSTQVQELERKLLAFEDSTSIQIAVVVMNTTGDYDIADYAVRLAQKWGVGNKKYNNGILLLVALGDRAVTIQTGYGIEGTVPDAIAYRIIENEIKPAFRQRDYYTGIDRATSALISYTKGEYKSDPSDRTQGQPSGGGILKIIIFVVIVIIVLVARKGGGGGGNGGGRVIGGRGANDLIWWTLLNGMLGGGGGRGGSSGGDFGGGGGGFGGFGGGGFGGGGASGRW</sequence>
<keyword evidence="1" id="KW-1133">Transmembrane helix</keyword>
<dbReference type="AlphaFoldDB" id="C2G112"/>
<protein>
    <recommendedName>
        <fullName evidence="2">TPM domain-containing protein</fullName>
    </recommendedName>
</protein>
<accession>C2G112</accession>
<dbReference type="PANTHER" id="PTHR30373">
    <property type="entry name" value="UPF0603 PROTEIN YGCG"/>
    <property type="match status" value="1"/>
</dbReference>
<organism evidence="3 4">
    <name type="scientific">Sphingobacterium spiritivorum ATCC 33300</name>
    <dbReference type="NCBI Taxonomy" id="525372"/>
    <lineage>
        <taxon>Bacteria</taxon>
        <taxon>Pseudomonadati</taxon>
        <taxon>Bacteroidota</taxon>
        <taxon>Sphingobacteriia</taxon>
        <taxon>Sphingobacteriales</taxon>
        <taxon>Sphingobacteriaceae</taxon>
        <taxon>Sphingobacterium</taxon>
    </lineage>
</organism>
<evidence type="ECO:0000313" key="3">
    <source>
        <dbReference type="EMBL" id="EEI91242.1"/>
    </source>
</evidence>
<dbReference type="Gene3D" id="3.10.310.50">
    <property type="match status" value="1"/>
</dbReference>
<reference evidence="3 4" key="1">
    <citation type="submission" date="2009-01" db="EMBL/GenBank/DDBJ databases">
        <authorList>
            <person name="Qin X."/>
            <person name="Bachman B."/>
            <person name="Battles P."/>
            <person name="Bell A."/>
            <person name="Bess C."/>
            <person name="Bickham C."/>
            <person name="Chaboub L."/>
            <person name="Chen D."/>
            <person name="Coyle M."/>
            <person name="Deiros D.R."/>
            <person name="Dinh H."/>
            <person name="Forbes L."/>
            <person name="Fowler G."/>
            <person name="Francisco L."/>
            <person name="Fu Q."/>
            <person name="Gubbala S."/>
            <person name="Hale W."/>
            <person name="Han Y."/>
            <person name="Hemphill L."/>
            <person name="Highlander S.K."/>
            <person name="Hirani K."/>
            <person name="Hogues M."/>
            <person name="Jackson L."/>
            <person name="Jakkamsetti A."/>
            <person name="Javaid M."/>
            <person name="Jiang H."/>
            <person name="Korchina V."/>
            <person name="Kovar C."/>
            <person name="Lara F."/>
            <person name="Lee S."/>
            <person name="Mata R."/>
            <person name="Mathew T."/>
            <person name="Moen C."/>
            <person name="Morales K."/>
            <person name="Munidasa M."/>
            <person name="Nazareth L."/>
            <person name="Ngo R."/>
            <person name="Nguyen L."/>
            <person name="Okwuonu G."/>
            <person name="Ongeri F."/>
            <person name="Patil S."/>
            <person name="Petrosino J."/>
            <person name="Pham C."/>
            <person name="Pham P."/>
            <person name="Pu L.-L."/>
            <person name="Puazo M."/>
            <person name="Raj R."/>
            <person name="Reid J."/>
            <person name="Rouhana J."/>
            <person name="Saada N."/>
            <person name="Shang Y."/>
            <person name="Simmons D."/>
            <person name="Thornton R."/>
            <person name="Warren J."/>
            <person name="Weissenberger G."/>
            <person name="Zhang J."/>
            <person name="Zhang L."/>
            <person name="Zhou C."/>
            <person name="Zhu D."/>
            <person name="Muzny D."/>
            <person name="Worley K."/>
            <person name="Gibbs R."/>
        </authorList>
    </citation>
    <scope>NUCLEOTIDE SEQUENCE [LARGE SCALE GENOMIC DNA]</scope>
    <source>
        <strain evidence="3 4">ATCC 33300</strain>
    </source>
</reference>
<keyword evidence="1" id="KW-0812">Transmembrane</keyword>
<dbReference type="RefSeq" id="WP_003009122.1">
    <property type="nucleotide sequence ID" value="NZ_GG668632.1"/>
</dbReference>
<name>C2G112_SPHSI</name>
<dbReference type="PANTHER" id="PTHR30373:SF2">
    <property type="entry name" value="UPF0603 PROTEIN YGCG"/>
    <property type="match status" value="1"/>
</dbReference>
<feature type="domain" description="TPM" evidence="2">
    <location>
        <begin position="46"/>
        <end position="169"/>
    </location>
</feature>
<evidence type="ECO:0000256" key="1">
    <source>
        <dbReference type="SAM" id="Phobius"/>
    </source>
</evidence>
<evidence type="ECO:0000259" key="2">
    <source>
        <dbReference type="Pfam" id="PF04536"/>
    </source>
</evidence>
<dbReference type="PRINTS" id="PR01228">
    <property type="entry name" value="EGGSHELL"/>
</dbReference>
<dbReference type="EMBL" id="ACHB01000071">
    <property type="protein sequence ID" value="EEI91242.1"/>
    <property type="molecule type" value="Genomic_DNA"/>
</dbReference>
<comment type="caution">
    <text evidence="3">The sequence shown here is derived from an EMBL/GenBank/DDBJ whole genome shotgun (WGS) entry which is preliminary data.</text>
</comment>
<dbReference type="InterPro" id="IPR007621">
    <property type="entry name" value="TPM_dom"/>
</dbReference>
<gene>
    <name evidence="3" type="ORF">HMPREF0765_3268</name>
</gene>
<proteinExistence type="predicted"/>
<dbReference type="HOGENOM" id="CLU_035211_1_0_10"/>
<dbReference type="Proteomes" id="UP000006241">
    <property type="component" value="Unassembled WGS sequence"/>
</dbReference>
<feature type="transmembrane region" description="Helical" evidence="1">
    <location>
        <begin position="191"/>
        <end position="208"/>
    </location>
</feature>
<evidence type="ECO:0000313" key="4">
    <source>
        <dbReference type="Proteomes" id="UP000006241"/>
    </source>
</evidence>